<dbReference type="Pfam" id="PF13424">
    <property type="entry name" value="TPR_12"/>
    <property type="match status" value="1"/>
</dbReference>
<accession>A0ABS9KLT4</accession>
<dbReference type="PANTHER" id="PTHR43065">
    <property type="entry name" value="SENSOR HISTIDINE KINASE"/>
    <property type="match status" value="1"/>
</dbReference>
<dbReference type="EMBL" id="JAKLTR010000002">
    <property type="protein sequence ID" value="MCG2613283.1"/>
    <property type="molecule type" value="Genomic_DNA"/>
</dbReference>
<keyword evidence="5" id="KW-0175">Coiled coil</keyword>
<evidence type="ECO:0000256" key="4">
    <source>
        <dbReference type="PROSITE-ProRule" id="PRU00339"/>
    </source>
</evidence>
<feature type="domain" description="Histidine kinase" evidence="7">
    <location>
        <begin position="415"/>
        <end position="653"/>
    </location>
</feature>
<dbReference type="Pfam" id="PF13181">
    <property type="entry name" value="TPR_8"/>
    <property type="match status" value="1"/>
</dbReference>
<dbReference type="Proteomes" id="UP001165367">
    <property type="component" value="Unassembled WGS sequence"/>
</dbReference>
<comment type="catalytic activity">
    <reaction evidence="1">
        <text>ATP + protein L-histidine = ADP + protein N-phospho-L-histidine.</text>
        <dbReference type="EC" id="2.7.13.3"/>
    </reaction>
</comment>
<dbReference type="InterPro" id="IPR003661">
    <property type="entry name" value="HisK_dim/P_dom"/>
</dbReference>
<dbReference type="SMART" id="SM00028">
    <property type="entry name" value="TPR"/>
    <property type="match status" value="4"/>
</dbReference>
<feature type="coiled-coil region" evidence="5">
    <location>
        <begin position="376"/>
        <end position="406"/>
    </location>
</feature>
<dbReference type="InterPro" id="IPR003594">
    <property type="entry name" value="HATPase_dom"/>
</dbReference>
<dbReference type="GO" id="GO:0005524">
    <property type="term" value="F:ATP binding"/>
    <property type="evidence" value="ECO:0007669"/>
    <property type="project" value="UniProtKB-KW"/>
</dbReference>
<dbReference type="InterPro" id="IPR005467">
    <property type="entry name" value="His_kinase_dom"/>
</dbReference>
<keyword evidence="9" id="KW-1185">Reference proteome</keyword>
<dbReference type="SMART" id="SM00388">
    <property type="entry name" value="HisKA"/>
    <property type="match status" value="1"/>
</dbReference>
<evidence type="ECO:0000313" key="8">
    <source>
        <dbReference type="EMBL" id="MCG2613283.1"/>
    </source>
</evidence>
<feature type="signal peptide" evidence="6">
    <location>
        <begin position="1"/>
        <end position="19"/>
    </location>
</feature>
<dbReference type="Pfam" id="PF02518">
    <property type="entry name" value="HATPase_c"/>
    <property type="match status" value="1"/>
</dbReference>
<dbReference type="Gene3D" id="1.10.287.130">
    <property type="match status" value="1"/>
</dbReference>
<dbReference type="SUPFAM" id="SSF55874">
    <property type="entry name" value="ATPase domain of HSP90 chaperone/DNA topoisomerase II/histidine kinase"/>
    <property type="match status" value="1"/>
</dbReference>
<gene>
    <name evidence="8" type="ORF">LZZ85_03290</name>
</gene>
<keyword evidence="3" id="KW-0597">Phosphoprotein</keyword>
<dbReference type="SUPFAM" id="SSF47384">
    <property type="entry name" value="Homodimeric domain of signal transducing histidine kinase"/>
    <property type="match status" value="1"/>
</dbReference>
<dbReference type="PANTHER" id="PTHR43065:SF42">
    <property type="entry name" value="TWO-COMPONENT SENSOR PPRA"/>
    <property type="match status" value="1"/>
</dbReference>
<feature type="repeat" description="TPR" evidence="4">
    <location>
        <begin position="207"/>
        <end position="240"/>
    </location>
</feature>
<keyword evidence="8" id="KW-0547">Nucleotide-binding</keyword>
<evidence type="ECO:0000259" key="7">
    <source>
        <dbReference type="PROSITE" id="PS50109"/>
    </source>
</evidence>
<dbReference type="InterPro" id="IPR036097">
    <property type="entry name" value="HisK_dim/P_sf"/>
</dbReference>
<proteinExistence type="predicted"/>
<evidence type="ECO:0000256" key="1">
    <source>
        <dbReference type="ARBA" id="ARBA00000085"/>
    </source>
</evidence>
<dbReference type="Gene3D" id="1.25.40.10">
    <property type="entry name" value="Tetratricopeptide repeat domain"/>
    <property type="match status" value="2"/>
</dbReference>
<evidence type="ECO:0000256" key="2">
    <source>
        <dbReference type="ARBA" id="ARBA00012438"/>
    </source>
</evidence>
<protein>
    <recommendedName>
        <fullName evidence="2">histidine kinase</fullName>
        <ecNumber evidence="2">2.7.13.3</ecNumber>
    </recommendedName>
</protein>
<organism evidence="8 9">
    <name type="scientific">Terrimonas ginsenosidimutans</name>
    <dbReference type="NCBI Taxonomy" id="2908004"/>
    <lineage>
        <taxon>Bacteria</taxon>
        <taxon>Pseudomonadati</taxon>
        <taxon>Bacteroidota</taxon>
        <taxon>Chitinophagia</taxon>
        <taxon>Chitinophagales</taxon>
        <taxon>Chitinophagaceae</taxon>
        <taxon>Terrimonas</taxon>
    </lineage>
</organism>
<sequence>MRKLIVISLLLFFTSFAWSQEDIVVKTRQQIDSILQLIKKEKDPDKRFAQVIAIYGTASEGFPVLMFESYQKLYLIGKESNDLIAESSAWSFAGQAYRLGGDYIKALECHHKAITLAEQSGNYSLLGYAQNQMAHIYKDRDETEKALQLYKTAAANVAKGRIESLNMWPVMNLGAVYFNADQLDTSLAYSEKALAYNMANRDEGYKDYLLANIGGVYSKKADYKKATPYFTQAVQYAEQSKSARFMNNTYQATAEHFYRFNMIDSASFYAKKAISIVQGTIMNNLALKPAKLLMDIYEKSNADSTLKYLRVYRVANDSLYNVRANQQLQMMTFEEDQRQRDLATEKINYQTKLKTNLLIGGLIAFSAIALILFRNNKLKQKTNKKLEETLEDLKATQAQLIQSEKMASLGELTAGIAHEIQNPLNFVNNFSEVSAELIEEVKSQKEKLATDEFNEILDDIDGNLKKILHHGKRADTIVKSMLQHSRASTDRKEPVNLNELADEYLRLSYHGLRAKDKSFNANIQKEFDKSIGNINIIPQDIGRVIMNLLTNAFYAVNEKKQQSGEKYQPTVTIRTKKKDNLVVLSVTDNGNGIPEKVVEKIFQPFFTTKPTGQGTGLGLSLSYDIIKAHGGRIIVSPHEKTGTTFVVELPLNQLPA</sequence>
<reference evidence="8" key="1">
    <citation type="submission" date="2022-01" db="EMBL/GenBank/DDBJ databases">
        <authorList>
            <person name="Jo J.-H."/>
            <person name="Im W.-T."/>
        </authorList>
    </citation>
    <scope>NUCLEOTIDE SEQUENCE</scope>
    <source>
        <strain evidence="8">NA20</strain>
    </source>
</reference>
<evidence type="ECO:0000313" key="9">
    <source>
        <dbReference type="Proteomes" id="UP001165367"/>
    </source>
</evidence>
<keyword evidence="4" id="KW-0802">TPR repeat</keyword>
<dbReference type="SMART" id="SM00387">
    <property type="entry name" value="HATPase_c"/>
    <property type="match status" value="1"/>
</dbReference>
<name>A0ABS9KLT4_9BACT</name>
<comment type="caution">
    <text evidence="8">The sequence shown here is derived from an EMBL/GenBank/DDBJ whole genome shotgun (WGS) entry which is preliminary data.</text>
</comment>
<dbReference type="InterPro" id="IPR011990">
    <property type="entry name" value="TPR-like_helical_dom_sf"/>
</dbReference>
<keyword evidence="8" id="KW-0067">ATP-binding</keyword>
<dbReference type="Gene3D" id="3.30.565.10">
    <property type="entry name" value="Histidine kinase-like ATPase, C-terminal domain"/>
    <property type="match status" value="1"/>
</dbReference>
<feature type="repeat" description="TPR" evidence="4">
    <location>
        <begin position="87"/>
        <end position="120"/>
    </location>
</feature>
<evidence type="ECO:0000256" key="5">
    <source>
        <dbReference type="SAM" id="Coils"/>
    </source>
</evidence>
<dbReference type="PRINTS" id="PR00344">
    <property type="entry name" value="BCTRLSENSOR"/>
</dbReference>
<dbReference type="InterPro" id="IPR019734">
    <property type="entry name" value="TPR_rpt"/>
</dbReference>
<dbReference type="RefSeq" id="WP_237868512.1">
    <property type="nucleotide sequence ID" value="NZ_JAKLTR010000002.1"/>
</dbReference>
<dbReference type="EC" id="2.7.13.3" evidence="2"/>
<keyword evidence="6" id="KW-0732">Signal</keyword>
<evidence type="ECO:0000256" key="3">
    <source>
        <dbReference type="ARBA" id="ARBA00022553"/>
    </source>
</evidence>
<dbReference type="SUPFAM" id="SSF48452">
    <property type="entry name" value="TPR-like"/>
    <property type="match status" value="2"/>
</dbReference>
<dbReference type="InterPro" id="IPR036890">
    <property type="entry name" value="HATPase_C_sf"/>
</dbReference>
<feature type="chain" id="PRO_5046545647" description="histidine kinase" evidence="6">
    <location>
        <begin position="20"/>
        <end position="656"/>
    </location>
</feature>
<dbReference type="CDD" id="cd00082">
    <property type="entry name" value="HisKA"/>
    <property type="match status" value="1"/>
</dbReference>
<dbReference type="PROSITE" id="PS50005">
    <property type="entry name" value="TPR"/>
    <property type="match status" value="2"/>
</dbReference>
<evidence type="ECO:0000256" key="6">
    <source>
        <dbReference type="SAM" id="SignalP"/>
    </source>
</evidence>
<dbReference type="PROSITE" id="PS50109">
    <property type="entry name" value="HIS_KIN"/>
    <property type="match status" value="1"/>
</dbReference>
<dbReference type="InterPro" id="IPR004358">
    <property type="entry name" value="Sig_transdc_His_kin-like_C"/>
</dbReference>